<evidence type="ECO:0000313" key="1">
    <source>
        <dbReference type="EMBL" id="KAF4703589.1"/>
    </source>
</evidence>
<evidence type="ECO:0000313" key="2">
    <source>
        <dbReference type="Proteomes" id="UP000574390"/>
    </source>
</evidence>
<gene>
    <name evidence="1" type="ORF">FOZ62_009874</name>
</gene>
<name>A0A7J6Q520_PEROL</name>
<dbReference type="Proteomes" id="UP000574390">
    <property type="component" value="Unassembled WGS sequence"/>
</dbReference>
<dbReference type="Gene3D" id="2.10.50.10">
    <property type="entry name" value="Tumor Necrosis Factor Receptor, subunit A, domain 2"/>
    <property type="match status" value="1"/>
</dbReference>
<reference evidence="1 2" key="1">
    <citation type="submission" date="2020-04" db="EMBL/GenBank/DDBJ databases">
        <title>Perkinsus olseni comparative genomics.</title>
        <authorList>
            <person name="Bogema D.R."/>
        </authorList>
    </citation>
    <scope>NUCLEOTIDE SEQUENCE [LARGE SCALE GENOMIC DNA]</scope>
    <source>
        <strain evidence="1">ATCC PRA-205</strain>
    </source>
</reference>
<feature type="non-terminal residue" evidence="1">
    <location>
        <position position="1"/>
    </location>
</feature>
<accession>A0A7J6Q520</accession>
<dbReference type="AlphaFoldDB" id="A0A7J6Q520"/>
<dbReference type="EMBL" id="JABANM010032043">
    <property type="protein sequence ID" value="KAF4703589.1"/>
    <property type="molecule type" value="Genomic_DNA"/>
</dbReference>
<proteinExistence type="predicted"/>
<protein>
    <submittedName>
        <fullName evidence="1">Uncharacterized protein</fullName>
    </submittedName>
</protein>
<feature type="non-terminal residue" evidence="1">
    <location>
        <position position="290"/>
    </location>
</feature>
<comment type="caution">
    <text evidence="1">The sequence shown here is derived from an EMBL/GenBank/DDBJ whole genome shotgun (WGS) entry which is preliminary data.</text>
</comment>
<organism evidence="1 2">
    <name type="scientific">Perkinsus olseni</name>
    <name type="common">Perkinsus atlanticus</name>
    <dbReference type="NCBI Taxonomy" id="32597"/>
    <lineage>
        <taxon>Eukaryota</taxon>
        <taxon>Sar</taxon>
        <taxon>Alveolata</taxon>
        <taxon>Perkinsozoa</taxon>
        <taxon>Perkinsea</taxon>
        <taxon>Perkinsida</taxon>
        <taxon>Perkinsidae</taxon>
        <taxon>Perkinsus</taxon>
    </lineage>
</organism>
<sequence length="290" mass="31364">SVLLDFDGDIIKGESYGELLAYATYFCKSSLEPCAEHWTALGLWDHRALAASGVRVLTAVQSSINNASTLGSSDDTLRPRVAQSKSRLCAPCGWSTVKAHSGNTECRAQCPPNSETVMGSTSTDSCYCSRGYWRDVETEIGSGAEIGKRTPLNCKPCALLEAADGRQDSWSSLTATPFRFALLPMRVNQVYGVKSSQPPLVGHRALTSTVVSPHNPTCMECRISDLMQLDGPLDGDEKAPSVCKRGGHCAQGMRSLMCSACESGWHRSNTYTQCDRCSDEISLHRLTVAL</sequence>